<sequence>MLTLTGSAAAATLLGVGSASAQPTPSKHMLLDTTDTEEVCHYVVEASEAIEVVPTDGNTVSTATDTRVEGDVDQGYVALRYDGWISTIEIDGRAYVRFGDSAEKLFPDTGRKVVVTSPTEVDYQFTATGDIERVEDGSRNAAETQNDSITENDDGTVTADGFTGNGYGDSFTVYGDVTEFTPLEGDYTITVDGQETTAYELTGQEPEQSKRLRIVSPTEIDYTFTVTGGAVRVEDGSKYEAETNNDTIEQNADGTYQVSGLTGNGYGDTFDLTGDVTAFSPMEGEFTLTLDGEEVSAYELTGEEPPAEDESAEDGPVIGGGEGYEHTVPESAADVVVSTKAQLNDALQSASAGDVVYVSGDADIYMGESEFSIPSGVTLASDRGIDGAAGGRLYTDRHPWPMLEAADDVRVTGLRIEGPRSDWYDRGVLEQGLTLSGSGCEVDNVEAYGWGWAAVRCQQSAHVHHSELHTNTEDGSGYGVATTSANDVLVEYNHFYDNRHSVESTGGDYTARYNHVTGKAISHVFDQHEPGGDRIEIYNNTVEVVDQDRKDKNAPAVAIRGVPSDGAYIHDNWFYNPEEPRSTPDGWTDEAIIQVHVDSWENVEFENNHYGSSEPSSDDVGCP</sequence>
<feature type="compositionally biased region" description="Acidic residues" evidence="1">
    <location>
        <begin position="300"/>
        <end position="313"/>
    </location>
</feature>
<feature type="region of interest" description="Disordered" evidence="1">
    <location>
        <begin position="137"/>
        <end position="157"/>
    </location>
</feature>
<dbReference type="RefSeq" id="WP_089813152.1">
    <property type="nucleotide sequence ID" value="NZ_FOZK01000001.1"/>
</dbReference>
<reference evidence="2 3" key="1">
    <citation type="submission" date="2016-10" db="EMBL/GenBank/DDBJ databases">
        <authorList>
            <person name="de Groot N.N."/>
        </authorList>
    </citation>
    <scope>NUCLEOTIDE SEQUENCE [LARGE SCALE GENOMIC DNA]</scope>
    <source>
        <strain evidence="2 3">CGMCC 1.10457</strain>
    </source>
</reference>
<dbReference type="Gene3D" id="2.160.20.10">
    <property type="entry name" value="Single-stranded right-handed beta-helix, Pectin lyase-like"/>
    <property type="match status" value="1"/>
</dbReference>
<protein>
    <submittedName>
        <fullName evidence="2">Right handed beta helix region</fullName>
    </submittedName>
</protein>
<gene>
    <name evidence="2" type="ORF">SAMN05216559_0265</name>
</gene>
<dbReference type="Proteomes" id="UP000199062">
    <property type="component" value="Unassembled WGS sequence"/>
</dbReference>
<dbReference type="SUPFAM" id="SSF51126">
    <property type="entry name" value="Pectin lyase-like"/>
    <property type="match status" value="1"/>
</dbReference>
<name>A0A1I6K6B6_9EURY</name>
<evidence type="ECO:0000313" key="3">
    <source>
        <dbReference type="Proteomes" id="UP000199062"/>
    </source>
</evidence>
<dbReference type="AlphaFoldDB" id="A0A1I6K6B6"/>
<evidence type="ECO:0000256" key="1">
    <source>
        <dbReference type="SAM" id="MobiDB-lite"/>
    </source>
</evidence>
<dbReference type="InterPro" id="IPR011050">
    <property type="entry name" value="Pectin_lyase_fold/virulence"/>
</dbReference>
<evidence type="ECO:0000313" key="2">
    <source>
        <dbReference type="EMBL" id="SFR86793.1"/>
    </source>
</evidence>
<dbReference type="InterPro" id="IPR012334">
    <property type="entry name" value="Pectin_lyas_fold"/>
</dbReference>
<proteinExistence type="predicted"/>
<keyword evidence="3" id="KW-1185">Reference proteome</keyword>
<organism evidence="2 3">
    <name type="scientific">Halomicrobium zhouii</name>
    <dbReference type="NCBI Taxonomy" id="767519"/>
    <lineage>
        <taxon>Archaea</taxon>
        <taxon>Methanobacteriati</taxon>
        <taxon>Methanobacteriota</taxon>
        <taxon>Stenosarchaea group</taxon>
        <taxon>Halobacteria</taxon>
        <taxon>Halobacteriales</taxon>
        <taxon>Haloarculaceae</taxon>
        <taxon>Halomicrobium</taxon>
    </lineage>
</organism>
<dbReference type="OrthoDB" id="202667at2157"/>
<feature type="region of interest" description="Disordered" evidence="1">
    <location>
        <begin position="300"/>
        <end position="325"/>
    </location>
</feature>
<accession>A0A1I6K6B6</accession>
<dbReference type="EMBL" id="FOZK01000001">
    <property type="protein sequence ID" value="SFR86793.1"/>
    <property type="molecule type" value="Genomic_DNA"/>
</dbReference>